<reference evidence="2 3" key="1">
    <citation type="submission" date="2015-04" db="EMBL/GenBank/DDBJ databases">
        <authorList>
            <person name="Syromyatnikov M.Y."/>
            <person name="Popov V.N."/>
        </authorList>
    </citation>
    <scope>NUCLEOTIDE SEQUENCE [LARGE SCALE GENOMIC DNA]</scope>
</reference>
<proteinExistence type="predicted"/>
<gene>
    <name evidence="2" type="ORF">CLUMA_CG002815</name>
</gene>
<evidence type="ECO:0000313" key="2">
    <source>
        <dbReference type="EMBL" id="CRK88850.1"/>
    </source>
</evidence>
<evidence type="ECO:0000256" key="1">
    <source>
        <dbReference type="SAM" id="MobiDB-lite"/>
    </source>
</evidence>
<feature type="region of interest" description="Disordered" evidence="1">
    <location>
        <begin position="52"/>
        <end position="74"/>
    </location>
</feature>
<protein>
    <submittedName>
        <fullName evidence="2">CLUMA_CG002815, isoform A</fullName>
    </submittedName>
</protein>
<evidence type="ECO:0000313" key="3">
    <source>
        <dbReference type="Proteomes" id="UP000183832"/>
    </source>
</evidence>
<sequence length="127" mass="14532">MAFSLFEKLRSVLGSHKSCLVYGNNDKHLFPCLQRELFPVGFPSIFSKALNPAHSEDENQEESESSQSSMSELSDYDEDFDFVDEHSKRKKFLSRSFICNKEKNALGDSHLDALCFLKSLFKKIANK</sequence>
<organism evidence="2 3">
    <name type="scientific">Clunio marinus</name>
    <dbReference type="NCBI Taxonomy" id="568069"/>
    <lineage>
        <taxon>Eukaryota</taxon>
        <taxon>Metazoa</taxon>
        <taxon>Ecdysozoa</taxon>
        <taxon>Arthropoda</taxon>
        <taxon>Hexapoda</taxon>
        <taxon>Insecta</taxon>
        <taxon>Pterygota</taxon>
        <taxon>Neoptera</taxon>
        <taxon>Endopterygota</taxon>
        <taxon>Diptera</taxon>
        <taxon>Nematocera</taxon>
        <taxon>Chironomoidea</taxon>
        <taxon>Chironomidae</taxon>
        <taxon>Clunio</taxon>
    </lineage>
</organism>
<dbReference type="AlphaFoldDB" id="A0A1J1HMW3"/>
<dbReference type="Proteomes" id="UP000183832">
    <property type="component" value="Unassembled WGS sequence"/>
</dbReference>
<name>A0A1J1HMW3_9DIPT</name>
<keyword evidence="3" id="KW-1185">Reference proteome</keyword>
<dbReference type="EMBL" id="CVRI01000010">
    <property type="protein sequence ID" value="CRK88850.1"/>
    <property type="molecule type" value="Genomic_DNA"/>
</dbReference>
<accession>A0A1J1HMW3</accession>